<reference evidence="2" key="1">
    <citation type="submission" date="2019-03" db="EMBL/GenBank/DDBJ databases">
        <title>Single cell metagenomics reveals metabolic interactions within the superorganism composed of flagellate Streblomastix strix and complex community of Bacteroidetes bacteria on its surface.</title>
        <authorList>
            <person name="Treitli S.C."/>
            <person name="Kolisko M."/>
            <person name="Husnik F."/>
            <person name="Keeling P."/>
            <person name="Hampl V."/>
        </authorList>
    </citation>
    <scope>NUCLEOTIDE SEQUENCE</scope>
    <source>
        <strain evidence="2">STM</strain>
    </source>
</reference>
<sequence length="253" mass="29082">MPETDLKNQYHEITNWVNQKSKAEKEIPILEKQIEKTTTKIDDLEQEFRKIPFDPIAKVYVQIRDIIIKIQNAFLSAKKKNSDELFHLLEEKSNNYLALLNKDDFHGILRLNQIPMDDNSVSAKIMLVDNLDKPISDPNTALKTTMYMSVLFGVSEIASLKRENDFPLIFDAPTSSFSDTKQAEFFSVIAGLKKQCIICTKSFLAADPNIQGRNQLDMQQVKKVKGSVYRIEKHRPFDEKDLSTIQTSINKIK</sequence>
<keyword evidence="1" id="KW-0175">Coiled coil</keyword>
<evidence type="ECO:0000313" key="2">
    <source>
        <dbReference type="EMBL" id="KAA6322171.1"/>
    </source>
</evidence>
<dbReference type="InterPro" id="IPR027417">
    <property type="entry name" value="P-loop_NTPase"/>
</dbReference>
<proteinExistence type="predicted"/>
<gene>
    <name evidence="2" type="ORF">EZS27_028258</name>
</gene>
<dbReference type="EMBL" id="SNRY01003111">
    <property type="protein sequence ID" value="KAA6322171.1"/>
    <property type="molecule type" value="Genomic_DNA"/>
</dbReference>
<evidence type="ECO:0000256" key="1">
    <source>
        <dbReference type="SAM" id="Coils"/>
    </source>
</evidence>
<evidence type="ECO:0008006" key="3">
    <source>
        <dbReference type="Google" id="ProtNLM"/>
    </source>
</evidence>
<name>A0A5J4QMK8_9ZZZZ</name>
<protein>
    <recommendedName>
        <fullName evidence="3">Chromosome partition protein Smc</fullName>
    </recommendedName>
</protein>
<dbReference type="AlphaFoldDB" id="A0A5J4QMK8"/>
<organism evidence="2">
    <name type="scientific">termite gut metagenome</name>
    <dbReference type="NCBI Taxonomy" id="433724"/>
    <lineage>
        <taxon>unclassified sequences</taxon>
        <taxon>metagenomes</taxon>
        <taxon>organismal metagenomes</taxon>
    </lineage>
</organism>
<feature type="coiled-coil region" evidence="1">
    <location>
        <begin position="13"/>
        <end position="47"/>
    </location>
</feature>
<comment type="caution">
    <text evidence="2">The sequence shown here is derived from an EMBL/GenBank/DDBJ whole genome shotgun (WGS) entry which is preliminary data.</text>
</comment>
<dbReference type="Gene3D" id="3.40.50.300">
    <property type="entry name" value="P-loop containing nucleotide triphosphate hydrolases"/>
    <property type="match status" value="1"/>
</dbReference>
<accession>A0A5J4QMK8</accession>